<dbReference type="WBParaSite" id="nRc.2.0.1.t36828-RA">
    <property type="protein sequence ID" value="nRc.2.0.1.t36828-RA"/>
    <property type="gene ID" value="nRc.2.0.1.g36828"/>
</dbReference>
<keyword evidence="1" id="KW-1185">Reference proteome</keyword>
<sequence>MENGYRRHRRLHKAFTVEIKTSRDADSDKSYQTLAQFGTWVSISQGVVTPTLLSSSFMVNRSLTRQYFFGSRRIKYQTSSNCNLPVFPTSKAFEDERHKHAEMFKNYTGDYGYLKYGRLRKGSNQKKRQYMPKNFQKAGQVELVFQNLKVNVLLCVSVRSPGAVGRIVVSRSGGHYGVQSIL</sequence>
<proteinExistence type="predicted"/>
<accession>A0A915KDF6</accession>
<evidence type="ECO:0000313" key="1">
    <source>
        <dbReference type="Proteomes" id="UP000887565"/>
    </source>
</evidence>
<dbReference type="AlphaFoldDB" id="A0A915KDF6"/>
<organism evidence="1 2">
    <name type="scientific">Romanomermis culicivorax</name>
    <name type="common">Nematode worm</name>
    <dbReference type="NCBI Taxonomy" id="13658"/>
    <lineage>
        <taxon>Eukaryota</taxon>
        <taxon>Metazoa</taxon>
        <taxon>Ecdysozoa</taxon>
        <taxon>Nematoda</taxon>
        <taxon>Enoplea</taxon>
        <taxon>Dorylaimia</taxon>
        <taxon>Mermithida</taxon>
        <taxon>Mermithoidea</taxon>
        <taxon>Mermithidae</taxon>
        <taxon>Romanomermis</taxon>
    </lineage>
</organism>
<evidence type="ECO:0000313" key="2">
    <source>
        <dbReference type="WBParaSite" id="nRc.2.0.1.t36828-RA"/>
    </source>
</evidence>
<reference evidence="2" key="1">
    <citation type="submission" date="2022-11" db="UniProtKB">
        <authorList>
            <consortium name="WormBaseParasite"/>
        </authorList>
    </citation>
    <scope>IDENTIFICATION</scope>
</reference>
<protein>
    <submittedName>
        <fullName evidence="2">Uncharacterized protein</fullName>
    </submittedName>
</protein>
<dbReference type="Proteomes" id="UP000887565">
    <property type="component" value="Unplaced"/>
</dbReference>
<name>A0A915KDF6_ROMCU</name>